<comment type="caution">
    <text evidence="1">The sequence shown here is derived from an EMBL/GenBank/DDBJ whole genome shotgun (WGS) entry which is preliminary data.</text>
</comment>
<name>A0A927MH93_9BACL</name>
<evidence type="ECO:0000313" key="1">
    <source>
        <dbReference type="EMBL" id="MBE1554588.1"/>
    </source>
</evidence>
<reference evidence="1" key="1">
    <citation type="submission" date="2020-10" db="EMBL/GenBank/DDBJ databases">
        <title>Genomic Encyclopedia of Type Strains, Phase IV (KMG-IV): sequencing the most valuable type-strain genomes for metagenomic binning, comparative biology and taxonomic classification.</title>
        <authorList>
            <person name="Goeker M."/>
        </authorList>
    </citation>
    <scope>NUCLEOTIDE SEQUENCE</scope>
    <source>
        <strain evidence="1">DSM 13886</strain>
    </source>
</reference>
<organism evidence="1 2">
    <name type="scientific">Sporosarcina limicola</name>
    <dbReference type="NCBI Taxonomy" id="34101"/>
    <lineage>
        <taxon>Bacteria</taxon>
        <taxon>Bacillati</taxon>
        <taxon>Bacillota</taxon>
        <taxon>Bacilli</taxon>
        <taxon>Bacillales</taxon>
        <taxon>Caryophanaceae</taxon>
        <taxon>Sporosarcina</taxon>
    </lineage>
</organism>
<evidence type="ECO:0000313" key="2">
    <source>
        <dbReference type="Proteomes" id="UP000658225"/>
    </source>
</evidence>
<gene>
    <name evidence="1" type="ORF">H4683_001665</name>
</gene>
<dbReference type="AlphaFoldDB" id="A0A927MH93"/>
<keyword evidence="2" id="KW-1185">Reference proteome</keyword>
<sequence>MRKTQLLIFRCVDWSLDSNISRFDARIGRLIQILVASTRELVA</sequence>
<dbReference type="EMBL" id="JADBEL010000007">
    <property type="protein sequence ID" value="MBE1554588.1"/>
    <property type="molecule type" value="Genomic_DNA"/>
</dbReference>
<protein>
    <submittedName>
        <fullName evidence="1">Uncharacterized protein</fullName>
    </submittedName>
</protein>
<accession>A0A927MH93</accession>
<dbReference type="RefSeq" id="WP_275403071.1">
    <property type="nucleotide sequence ID" value="NZ_JADBEL010000007.1"/>
</dbReference>
<dbReference type="Proteomes" id="UP000658225">
    <property type="component" value="Unassembled WGS sequence"/>
</dbReference>
<proteinExistence type="predicted"/>